<evidence type="ECO:0000313" key="3">
    <source>
        <dbReference type="EMBL" id="HFJ54165.1"/>
    </source>
</evidence>
<feature type="domain" description="PKD" evidence="1">
    <location>
        <begin position="43"/>
        <end position="109"/>
    </location>
</feature>
<dbReference type="PANTHER" id="PTHR34512">
    <property type="entry name" value="CELL SURFACE PROTEIN"/>
    <property type="match status" value="1"/>
</dbReference>
<dbReference type="Pfam" id="PF13360">
    <property type="entry name" value="PQQ_2"/>
    <property type="match status" value="2"/>
</dbReference>
<gene>
    <name evidence="2" type="ORF">ENP94_04050</name>
    <name evidence="3" type="ORF">ENS16_05695</name>
</gene>
<dbReference type="EMBL" id="DSLG01000004">
    <property type="protein sequence ID" value="HEA87165.1"/>
    <property type="molecule type" value="Genomic_DNA"/>
</dbReference>
<dbReference type="AlphaFoldDB" id="A0A7C3IX29"/>
<dbReference type="Gene3D" id="2.40.10.480">
    <property type="match status" value="1"/>
</dbReference>
<dbReference type="SMART" id="SM00564">
    <property type="entry name" value="PQQ"/>
    <property type="match status" value="7"/>
</dbReference>
<evidence type="ECO:0000313" key="2">
    <source>
        <dbReference type="EMBL" id="HEA87165.1"/>
    </source>
</evidence>
<dbReference type="Gene3D" id="2.60.40.10">
    <property type="entry name" value="Immunoglobulins"/>
    <property type="match status" value="1"/>
</dbReference>
<sequence length="459" mass="50822">MSSLSLILILTVLPPDSLVCPMRVDTTQELELAVLPPEDVSLPVQYRIDWGDGETLDWTEPVNSRTEVYRYHRYRQPGIYRVRVMLRDRLGIASDWSRQIPVEVVPSLLKWFAPTLEPVVGAPALDENGNVYIGDESGTVYSFNSAGELRWTFQARQPVYAGATVEQGLVYVPALDSCLYCLDTLGRLKWSVPLGDELWAPPAVGQDRNLYLTTDKGRLVSVDPKGRIRWQVQLGDEAAGAPTIGPDGNIYVSADSIYCFTPKGKRRWAFGTPDNAYFFAGPVVDGQGLVYCGSFDGYVYCLGRDGRMSWRAPVPDEDEIRTEVVFDSEGRMYLGTDGYYLCVKEPGKTIRVVYETGDGICATPAVSAQGTVYLLSDDGVLYAFTREGRIFFTAEVAGGDKELYYSSSPAIGQDGTVYVGSWDGGLYAFYGDAPPANSTWPQYRGDARHRGRVTVRKGR</sequence>
<evidence type="ECO:0000259" key="1">
    <source>
        <dbReference type="PROSITE" id="PS50093"/>
    </source>
</evidence>
<dbReference type="InterPro" id="IPR002372">
    <property type="entry name" value="PQQ_rpt_dom"/>
</dbReference>
<reference evidence="3" key="1">
    <citation type="journal article" date="2020" name="mSystems">
        <title>Genome- and Community-Level Interaction Insights into Carbon Utilization and Element Cycling Functions of Hydrothermarchaeota in Hydrothermal Sediment.</title>
        <authorList>
            <person name="Zhou Z."/>
            <person name="Liu Y."/>
            <person name="Xu W."/>
            <person name="Pan J."/>
            <person name="Luo Z.H."/>
            <person name="Li M."/>
        </authorList>
    </citation>
    <scope>NUCLEOTIDE SEQUENCE [LARGE SCALE GENOMIC DNA]</scope>
    <source>
        <strain evidence="2">SpSt-265</strain>
        <strain evidence="3">SpSt-465</strain>
    </source>
</reference>
<dbReference type="InterPro" id="IPR000601">
    <property type="entry name" value="PKD_dom"/>
</dbReference>
<dbReference type="PROSITE" id="PS50093">
    <property type="entry name" value="PKD"/>
    <property type="match status" value="1"/>
</dbReference>
<dbReference type="SUPFAM" id="SSF50998">
    <property type="entry name" value="Quinoprotein alcohol dehydrogenase-like"/>
    <property type="match status" value="1"/>
</dbReference>
<accession>A0A7C3IX29</accession>
<dbReference type="InterPro" id="IPR013783">
    <property type="entry name" value="Ig-like_fold"/>
</dbReference>
<dbReference type="InterPro" id="IPR015943">
    <property type="entry name" value="WD40/YVTN_repeat-like_dom_sf"/>
</dbReference>
<dbReference type="SUPFAM" id="SSF49299">
    <property type="entry name" value="PKD domain"/>
    <property type="match status" value="1"/>
</dbReference>
<comment type="caution">
    <text evidence="3">The sequence shown here is derived from an EMBL/GenBank/DDBJ whole genome shotgun (WGS) entry which is preliminary data.</text>
</comment>
<organism evidence="3">
    <name type="scientific">candidate division WOR-3 bacterium</name>
    <dbReference type="NCBI Taxonomy" id="2052148"/>
    <lineage>
        <taxon>Bacteria</taxon>
        <taxon>Bacteria division WOR-3</taxon>
    </lineage>
</organism>
<proteinExistence type="predicted"/>
<dbReference type="CDD" id="cd00146">
    <property type="entry name" value="PKD"/>
    <property type="match status" value="1"/>
</dbReference>
<dbReference type="Gene3D" id="2.40.128.630">
    <property type="match status" value="1"/>
</dbReference>
<dbReference type="EMBL" id="DSTU01000007">
    <property type="protein sequence ID" value="HFJ54165.1"/>
    <property type="molecule type" value="Genomic_DNA"/>
</dbReference>
<name>A0A7C3IX29_UNCW3</name>
<dbReference type="InterPro" id="IPR035986">
    <property type="entry name" value="PKD_dom_sf"/>
</dbReference>
<dbReference type="PANTHER" id="PTHR34512:SF30">
    <property type="entry name" value="OUTER MEMBRANE PROTEIN ASSEMBLY FACTOR BAMB"/>
    <property type="match status" value="1"/>
</dbReference>
<protein>
    <recommendedName>
        <fullName evidence="1">PKD domain-containing protein</fullName>
    </recommendedName>
</protein>
<dbReference type="Gene3D" id="2.130.10.10">
    <property type="entry name" value="YVTN repeat-like/Quinoprotein amine dehydrogenase"/>
    <property type="match status" value="1"/>
</dbReference>
<dbReference type="InterPro" id="IPR018391">
    <property type="entry name" value="PQQ_b-propeller_rpt"/>
</dbReference>
<dbReference type="InterPro" id="IPR011047">
    <property type="entry name" value="Quinoprotein_ADH-like_sf"/>
</dbReference>